<feature type="compositionally biased region" description="Basic and acidic residues" evidence="1">
    <location>
        <begin position="165"/>
        <end position="181"/>
    </location>
</feature>
<organism evidence="2 3">
    <name type="scientific">Acropora cervicornis</name>
    <name type="common">Staghorn coral</name>
    <dbReference type="NCBI Taxonomy" id="6130"/>
    <lineage>
        <taxon>Eukaryota</taxon>
        <taxon>Metazoa</taxon>
        <taxon>Cnidaria</taxon>
        <taxon>Anthozoa</taxon>
        <taxon>Hexacorallia</taxon>
        <taxon>Scleractinia</taxon>
        <taxon>Astrocoeniina</taxon>
        <taxon>Acroporidae</taxon>
        <taxon>Acropora</taxon>
    </lineage>
</organism>
<sequence length="181" mass="20992">MVQKDFEVSMMLIFTPLNLHKDEGAYCDRTSRVVVKVLKAIIHKKGSVERGEVWGNIACHLGRSSDPVFRVTQRSLRDRYLLLDRRFRKKVSEDEKASGTSPKPSEGDVMMEEIISLFNEADRLNDCKKKKIQEEASQAEEMRNMSLETCKQSQERSQDGQPNPKKTEKSKWSRHHDIPER</sequence>
<evidence type="ECO:0000256" key="1">
    <source>
        <dbReference type="SAM" id="MobiDB-lite"/>
    </source>
</evidence>
<keyword evidence="3" id="KW-1185">Reference proteome</keyword>
<name>A0AAD9PUY2_ACRCE</name>
<evidence type="ECO:0000313" key="3">
    <source>
        <dbReference type="Proteomes" id="UP001249851"/>
    </source>
</evidence>
<comment type="caution">
    <text evidence="2">The sequence shown here is derived from an EMBL/GenBank/DDBJ whole genome shotgun (WGS) entry which is preliminary data.</text>
</comment>
<protein>
    <submittedName>
        <fullName evidence="2">Uncharacterized protein</fullName>
    </submittedName>
</protein>
<dbReference type="Proteomes" id="UP001249851">
    <property type="component" value="Unassembled WGS sequence"/>
</dbReference>
<reference evidence="2" key="1">
    <citation type="journal article" date="2023" name="G3 (Bethesda)">
        <title>Whole genome assembly and annotation of the endangered Caribbean coral Acropora cervicornis.</title>
        <authorList>
            <person name="Selwyn J.D."/>
            <person name="Vollmer S.V."/>
        </authorList>
    </citation>
    <scope>NUCLEOTIDE SEQUENCE</scope>
    <source>
        <strain evidence="2">K2</strain>
    </source>
</reference>
<dbReference type="AlphaFoldDB" id="A0AAD9PUY2"/>
<accession>A0AAD9PUY2</accession>
<evidence type="ECO:0000313" key="2">
    <source>
        <dbReference type="EMBL" id="KAK2549622.1"/>
    </source>
</evidence>
<proteinExistence type="predicted"/>
<dbReference type="EMBL" id="JARQWQ010000123">
    <property type="protein sequence ID" value="KAK2549622.1"/>
    <property type="molecule type" value="Genomic_DNA"/>
</dbReference>
<feature type="region of interest" description="Disordered" evidence="1">
    <location>
        <begin position="134"/>
        <end position="181"/>
    </location>
</feature>
<gene>
    <name evidence="2" type="ORF">P5673_029872</name>
</gene>
<reference evidence="2" key="2">
    <citation type="journal article" date="2023" name="Science">
        <title>Genomic signatures of disease resistance in endangered staghorn corals.</title>
        <authorList>
            <person name="Vollmer S.V."/>
            <person name="Selwyn J.D."/>
            <person name="Despard B.A."/>
            <person name="Roesel C.L."/>
        </authorList>
    </citation>
    <scope>NUCLEOTIDE SEQUENCE</scope>
    <source>
        <strain evidence="2">K2</strain>
    </source>
</reference>